<comment type="caution">
    <text evidence="1">The sequence shown here is derived from an EMBL/GenBank/DDBJ whole genome shotgun (WGS) entry which is preliminary data.</text>
</comment>
<dbReference type="Pfam" id="PF08002">
    <property type="entry name" value="DUF1697"/>
    <property type="match status" value="1"/>
</dbReference>
<dbReference type="AlphaFoldDB" id="A0A7Y0Q1Y2"/>
<dbReference type="InterPro" id="IPR012545">
    <property type="entry name" value="DUF1697"/>
</dbReference>
<evidence type="ECO:0000313" key="2">
    <source>
        <dbReference type="Proteomes" id="UP000533476"/>
    </source>
</evidence>
<protein>
    <submittedName>
        <fullName evidence="1">DUF1697 domain-containing protein</fullName>
    </submittedName>
</protein>
<reference evidence="1 2" key="1">
    <citation type="submission" date="2020-04" db="EMBL/GenBank/DDBJ databases">
        <authorList>
            <person name="Zhang R."/>
            <person name="Schippers A."/>
        </authorList>
    </citation>
    <scope>NUCLEOTIDE SEQUENCE [LARGE SCALE GENOMIC DNA]</scope>
    <source>
        <strain evidence="1 2">DSM 109850</strain>
    </source>
</reference>
<dbReference type="EMBL" id="JABBVZ010000006">
    <property type="protein sequence ID" value="NMP21316.1"/>
    <property type="molecule type" value="Genomic_DNA"/>
</dbReference>
<sequence length="106" mass="11863">MVQWRLADTAVKYLAKGSRWRTPAAAYLRAVNVNGKNMIRMANLRQALADSGLGNVGLGPRQKCDGGNRGLDRKWDFVSLRVPARRTQDQLRRVVETDRGHFVGQG</sequence>
<accession>A0A7Y0Q1Y2</accession>
<proteinExistence type="predicted"/>
<evidence type="ECO:0000313" key="1">
    <source>
        <dbReference type="EMBL" id="NMP21316.1"/>
    </source>
</evidence>
<name>A0A7Y0Q1Y2_9FIRM</name>
<keyword evidence="2" id="KW-1185">Reference proteome</keyword>
<dbReference type="Gene3D" id="3.30.70.1280">
    <property type="entry name" value="SP0830-like domains"/>
    <property type="match status" value="1"/>
</dbReference>
<gene>
    <name evidence="1" type="ORF">HIJ39_02960</name>
</gene>
<dbReference type="Proteomes" id="UP000533476">
    <property type="component" value="Unassembled WGS sequence"/>
</dbReference>
<organism evidence="1 2">
    <name type="scientific">Sulfobacillus harzensis</name>
    <dbReference type="NCBI Taxonomy" id="2729629"/>
    <lineage>
        <taxon>Bacteria</taxon>
        <taxon>Bacillati</taxon>
        <taxon>Bacillota</taxon>
        <taxon>Clostridia</taxon>
        <taxon>Eubacteriales</taxon>
        <taxon>Clostridiales Family XVII. Incertae Sedis</taxon>
        <taxon>Sulfobacillus</taxon>
    </lineage>
</organism>
<dbReference type="SUPFAM" id="SSF160379">
    <property type="entry name" value="SP0830-like"/>
    <property type="match status" value="1"/>
</dbReference>